<evidence type="ECO:0000256" key="10">
    <source>
        <dbReference type="ARBA" id="ARBA00023077"/>
    </source>
</evidence>
<keyword evidence="3 14" id="KW-0813">Transport</keyword>
<evidence type="ECO:0000256" key="1">
    <source>
        <dbReference type="ARBA" id="ARBA00004571"/>
    </source>
</evidence>
<dbReference type="PANTHER" id="PTHR32552">
    <property type="entry name" value="FERRICHROME IRON RECEPTOR-RELATED"/>
    <property type="match status" value="1"/>
</dbReference>
<keyword evidence="12 20" id="KW-0675">Receptor</keyword>
<evidence type="ECO:0000256" key="5">
    <source>
        <dbReference type="ARBA" id="ARBA00022496"/>
    </source>
</evidence>
<organism evidence="20 21">
    <name type="scientific">Rubrivivax albus</name>
    <dbReference type="NCBI Taxonomy" id="2499835"/>
    <lineage>
        <taxon>Bacteria</taxon>
        <taxon>Pseudomonadati</taxon>
        <taxon>Pseudomonadota</taxon>
        <taxon>Betaproteobacteria</taxon>
        <taxon>Burkholderiales</taxon>
        <taxon>Sphaerotilaceae</taxon>
        <taxon>Rubrivivax</taxon>
    </lineage>
</organism>
<keyword evidence="13 14" id="KW-0998">Cell outer membrane</keyword>
<evidence type="ECO:0000256" key="4">
    <source>
        <dbReference type="ARBA" id="ARBA00022452"/>
    </source>
</evidence>
<comment type="caution">
    <text evidence="20">The sequence shown here is derived from an EMBL/GenBank/DDBJ whole genome shotgun (WGS) entry which is preliminary data.</text>
</comment>
<gene>
    <name evidence="20" type="ORF">ENE75_20360</name>
</gene>
<evidence type="ECO:0000256" key="17">
    <source>
        <dbReference type="SAM" id="SignalP"/>
    </source>
</evidence>
<feature type="domain" description="TonB-dependent receptor-like beta-barrel" evidence="18">
    <location>
        <begin position="434"/>
        <end position="812"/>
    </location>
</feature>
<accession>A0A437JRB4</accession>
<dbReference type="InterPro" id="IPR036942">
    <property type="entry name" value="Beta-barrel_TonB_sf"/>
</dbReference>
<dbReference type="AlphaFoldDB" id="A0A437JRB4"/>
<name>A0A437JRB4_9BURK</name>
<evidence type="ECO:0000256" key="8">
    <source>
        <dbReference type="ARBA" id="ARBA00023004"/>
    </source>
</evidence>
<sequence>MKKTFVHPARAPRLTRLAALMAASSAVALLSAPAFGQDKKAEDAKAAEEAAKADGLNLERIVITATSVAKSKMRSSVSVTDIGGDQVQDLGARSEAEVLKLIPGIRAESSAGPGGNSNIAVRGLPIASGGAKFLQFQEDGLPVVEFGDMNFGNNDYFIRFDSSVESIQTLRGGSAATFASQAPGAVINYISKTGEEEGGSFALTRGLNYNETRVDASYGGKLAPDLRFHIGGYFRDGEGPRKADTGALHGYQLKGNITKTFNGGKGYVRGYFKLLDENAPTYTSMPAIAGGSGGSVSSMSALPNFDIRTESQLSVYNQTMPTADLFTGGQGVANISNGITVKTQAFGLEFKNEVGGFTIEDKFRISKHSSSFQTQFWSANSLDGMLGNLGGASAVYFNGPMAGQAVTTANLQTGLVSQGAAINQQSPDMGHFANDLNISRNFDLAGNKLNAKAGLYMSKQDIVQQWQISERIMEVGVNGAVIDVLDAGGAALTTAGLTGYNNQWGGCCARDVDAHYSNTAPYLALNLEAGNWDFDGALRRDNFRARGSYAGGSAVAGGLDVNGDGSITGAERNVVLVDSINRSPINYETSYTSHSLGVNYRFNRDLSVFARISKGGRAIADRLLYSPFVDPVTGNLTAGLEQYAVASVEQKEAGIKLRGKAGGANYSVFATLFHTTTEEYDYDQTRVVGPKLNVKGFKADGLELETAVGFGDFYINANAVYTDQKVSLDLVGDATGNSTVGKTPGGQPKWIFALSPRYIIGPVTVGATIWGQTSVWNNDFNTAQVAGRSIVNAFANWQISDELTLGLNVSNLFNKIASSGGVGGPNTLNGQRIVELRPETGRSASMTLRYNF</sequence>
<dbReference type="InterPro" id="IPR012910">
    <property type="entry name" value="Plug_dom"/>
</dbReference>
<evidence type="ECO:0000256" key="14">
    <source>
        <dbReference type="PROSITE-ProRule" id="PRU01360"/>
    </source>
</evidence>
<evidence type="ECO:0000259" key="19">
    <source>
        <dbReference type="Pfam" id="PF07715"/>
    </source>
</evidence>
<dbReference type="PROSITE" id="PS52016">
    <property type="entry name" value="TONB_DEPENDENT_REC_3"/>
    <property type="match status" value="1"/>
</dbReference>
<evidence type="ECO:0000256" key="2">
    <source>
        <dbReference type="ARBA" id="ARBA00009810"/>
    </source>
</evidence>
<evidence type="ECO:0000313" key="21">
    <source>
        <dbReference type="Proteomes" id="UP000288178"/>
    </source>
</evidence>
<dbReference type="Gene3D" id="2.40.170.20">
    <property type="entry name" value="TonB-dependent receptor, beta-barrel domain"/>
    <property type="match status" value="1"/>
</dbReference>
<dbReference type="InterPro" id="IPR010917">
    <property type="entry name" value="TonB_rcpt_CS"/>
</dbReference>
<keyword evidence="7 17" id="KW-0732">Signal</keyword>
<evidence type="ECO:0000313" key="20">
    <source>
        <dbReference type="EMBL" id="RVT49426.1"/>
    </source>
</evidence>
<feature type="chain" id="PRO_5019504773" evidence="17">
    <location>
        <begin position="37"/>
        <end position="852"/>
    </location>
</feature>
<keyword evidence="10 16" id="KW-0798">TonB box</keyword>
<evidence type="ECO:0000256" key="7">
    <source>
        <dbReference type="ARBA" id="ARBA00022729"/>
    </source>
</evidence>
<keyword evidence="4 14" id="KW-1134">Transmembrane beta strand</keyword>
<dbReference type="Pfam" id="PF00593">
    <property type="entry name" value="TonB_dep_Rec_b-barrel"/>
    <property type="match status" value="1"/>
</dbReference>
<dbReference type="Pfam" id="PF07715">
    <property type="entry name" value="Plug"/>
    <property type="match status" value="1"/>
</dbReference>
<comment type="similarity">
    <text evidence="2 14 16">Belongs to the TonB-dependent receptor family.</text>
</comment>
<dbReference type="PANTHER" id="PTHR32552:SF89">
    <property type="entry name" value="CATECHOLATE SIDEROPHORE RECEPTOR FIU"/>
    <property type="match status" value="1"/>
</dbReference>
<dbReference type="InterPro" id="IPR037066">
    <property type="entry name" value="Plug_dom_sf"/>
</dbReference>
<evidence type="ECO:0000256" key="3">
    <source>
        <dbReference type="ARBA" id="ARBA00022448"/>
    </source>
</evidence>
<dbReference type="SUPFAM" id="SSF56935">
    <property type="entry name" value="Porins"/>
    <property type="match status" value="1"/>
</dbReference>
<dbReference type="Proteomes" id="UP000288178">
    <property type="component" value="Unassembled WGS sequence"/>
</dbReference>
<feature type="domain" description="TonB-dependent receptor plug" evidence="19">
    <location>
        <begin position="72"/>
        <end position="186"/>
    </location>
</feature>
<dbReference type="PROSITE" id="PS01156">
    <property type="entry name" value="TONB_DEPENDENT_REC_2"/>
    <property type="match status" value="1"/>
</dbReference>
<proteinExistence type="inferred from homology"/>
<keyword evidence="6 14" id="KW-0812">Transmembrane</keyword>
<dbReference type="GO" id="GO:0015344">
    <property type="term" value="F:siderophore uptake transmembrane transporter activity"/>
    <property type="evidence" value="ECO:0007669"/>
    <property type="project" value="TreeGrafter"/>
</dbReference>
<dbReference type="InterPro" id="IPR039426">
    <property type="entry name" value="TonB-dep_rcpt-like"/>
</dbReference>
<comment type="subcellular location">
    <subcellularLocation>
        <location evidence="1 14">Cell outer membrane</location>
        <topology evidence="1 14">Multi-pass membrane protein</topology>
    </subcellularLocation>
</comment>
<evidence type="ECO:0000256" key="13">
    <source>
        <dbReference type="ARBA" id="ARBA00023237"/>
    </source>
</evidence>
<evidence type="ECO:0000256" key="15">
    <source>
        <dbReference type="PROSITE-ProRule" id="PRU10144"/>
    </source>
</evidence>
<reference evidence="20 21" key="1">
    <citation type="submission" date="2019-01" db="EMBL/GenBank/DDBJ databases">
        <authorList>
            <person name="Chen W.-M."/>
        </authorList>
    </citation>
    <scope>NUCLEOTIDE SEQUENCE [LARGE SCALE GENOMIC DNA]</scope>
    <source>
        <strain evidence="20 21">ICH-3</strain>
    </source>
</reference>
<dbReference type="EMBL" id="SACT01000008">
    <property type="protein sequence ID" value="RVT49426.1"/>
    <property type="molecule type" value="Genomic_DNA"/>
</dbReference>
<dbReference type="GO" id="GO:0009279">
    <property type="term" value="C:cell outer membrane"/>
    <property type="evidence" value="ECO:0007669"/>
    <property type="project" value="UniProtKB-SubCell"/>
</dbReference>
<evidence type="ECO:0000256" key="9">
    <source>
        <dbReference type="ARBA" id="ARBA00023065"/>
    </source>
</evidence>
<evidence type="ECO:0000256" key="6">
    <source>
        <dbReference type="ARBA" id="ARBA00022692"/>
    </source>
</evidence>
<evidence type="ECO:0000256" key="16">
    <source>
        <dbReference type="RuleBase" id="RU003357"/>
    </source>
</evidence>
<dbReference type="InterPro" id="IPR000531">
    <property type="entry name" value="Beta-barrel_TonB"/>
</dbReference>
<evidence type="ECO:0000256" key="12">
    <source>
        <dbReference type="ARBA" id="ARBA00023170"/>
    </source>
</evidence>
<protein>
    <submittedName>
        <fullName evidence="20">TonB-dependent receptor</fullName>
    </submittedName>
</protein>
<evidence type="ECO:0000259" key="18">
    <source>
        <dbReference type="Pfam" id="PF00593"/>
    </source>
</evidence>
<keyword evidence="11 14" id="KW-0472">Membrane</keyword>
<keyword evidence="9" id="KW-0406">Ion transport</keyword>
<keyword evidence="21" id="KW-1185">Reference proteome</keyword>
<evidence type="ECO:0000256" key="11">
    <source>
        <dbReference type="ARBA" id="ARBA00023136"/>
    </source>
</evidence>
<feature type="short sequence motif" description="TonB C-terminal box" evidence="15">
    <location>
        <begin position="835"/>
        <end position="852"/>
    </location>
</feature>
<keyword evidence="8" id="KW-0408">Iron</keyword>
<feature type="signal peptide" evidence="17">
    <location>
        <begin position="1"/>
        <end position="36"/>
    </location>
</feature>
<keyword evidence="5" id="KW-0410">Iron transport</keyword>
<dbReference type="Gene3D" id="2.170.130.10">
    <property type="entry name" value="TonB-dependent receptor, plug domain"/>
    <property type="match status" value="1"/>
</dbReference>